<feature type="binding site" evidence="9">
    <location>
        <begin position="176"/>
        <end position="179"/>
    </location>
    <ligand>
        <name>substrate</name>
    </ligand>
</feature>
<protein>
    <recommendedName>
        <fullName evidence="2 10">Thymidine kinase</fullName>
        <ecNumber evidence="2 10">2.7.1.21</ecNumber>
    </recommendedName>
</protein>
<evidence type="ECO:0000256" key="4">
    <source>
        <dbReference type="ARBA" id="ARBA00022679"/>
    </source>
</evidence>
<accession>A0A9X0SQ55</accession>
<dbReference type="EMBL" id="LOMO01000001">
    <property type="protein sequence ID" value="KXY50988.1"/>
    <property type="molecule type" value="Genomic_DNA"/>
</dbReference>
<evidence type="ECO:0000256" key="6">
    <source>
        <dbReference type="ARBA" id="ARBA00022777"/>
    </source>
</evidence>
<evidence type="ECO:0000256" key="8">
    <source>
        <dbReference type="PIRSR" id="PIRSR035805-1"/>
    </source>
</evidence>
<evidence type="ECO:0000256" key="5">
    <source>
        <dbReference type="ARBA" id="ARBA00022741"/>
    </source>
</evidence>
<keyword evidence="7 10" id="KW-0067">ATP-binding</keyword>
<dbReference type="GO" id="GO:0004797">
    <property type="term" value="F:thymidine kinase activity"/>
    <property type="evidence" value="ECO:0007669"/>
    <property type="project" value="UniProtKB-EC"/>
</dbReference>
<gene>
    <name evidence="12" type="ORF">AT268_31080</name>
</gene>
<dbReference type="SUPFAM" id="SSF57716">
    <property type="entry name" value="Glucocorticoid receptor-like (DNA-binding domain)"/>
    <property type="match status" value="1"/>
</dbReference>
<dbReference type="Pfam" id="PF00265">
    <property type="entry name" value="TK"/>
    <property type="match status" value="1"/>
</dbReference>
<feature type="active site" description="Proton acceptor" evidence="8">
    <location>
        <position position="94"/>
    </location>
</feature>
<keyword evidence="4 10" id="KW-0808">Transferase</keyword>
<keyword evidence="3 10" id="KW-0237">DNA synthesis</keyword>
<dbReference type="GO" id="GO:0005524">
    <property type="term" value="F:ATP binding"/>
    <property type="evidence" value="ECO:0007669"/>
    <property type="project" value="UniProtKB-KW"/>
</dbReference>
<dbReference type="Gene3D" id="3.30.60.20">
    <property type="match status" value="1"/>
</dbReference>
<dbReference type="Gene3D" id="3.40.50.300">
    <property type="entry name" value="P-loop containing nucleotide triphosphate hydrolases"/>
    <property type="match status" value="1"/>
</dbReference>
<dbReference type="PANTHER" id="PTHR11441:SF0">
    <property type="entry name" value="THYMIDINE KINASE, CYTOSOLIC"/>
    <property type="match status" value="1"/>
</dbReference>
<evidence type="ECO:0000256" key="2">
    <source>
        <dbReference type="ARBA" id="ARBA00012118"/>
    </source>
</evidence>
<feature type="binding site" evidence="9">
    <location>
        <position position="184"/>
    </location>
    <ligand>
        <name>substrate</name>
    </ligand>
</feature>
<dbReference type="PANTHER" id="PTHR11441">
    <property type="entry name" value="THYMIDINE KINASE"/>
    <property type="match status" value="1"/>
</dbReference>
<evidence type="ECO:0000256" key="11">
    <source>
        <dbReference type="RuleBase" id="RU004165"/>
    </source>
</evidence>
<keyword evidence="6 10" id="KW-0418">Kinase</keyword>
<dbReference type="SUPFAM" id="SSF52540">
    <property type="entry name" value="P-loop containing nucleoside triphosphate hydrolases"/>
    <property type="match status" value="1"/>
</dbReference>
<evidence type="ECO:0000313" key="13">
    <source>
        <dbReference type="Proteomes" id="UP000075476"/>
    </source>
</evidence>
<comment type="similarity">
    <text evidence="1 11">Belongs to the thymidine kinase family.</text>
</comment>
<proteinExistence type="inferred from homology"/>
<evidence type="ECO:0000256" key="1">
    <source>
        <dbReference type="ARBA" id="ARBA00007587"/>
    </source>
</evidence>
<comment type="catalytic activity">
    <reaction evidence="10">
        <text>thymidine + ATP = dTMP + ADP + H(+)</text>
        <dbReference type="Rhea" id="RHEA:19129"/>
        <dbReference type="ChEBI" id="CHEBI:15378"/>
        <dbReference type="ChEBI" id="CHEBI:17748"/>
        <dbReference type="ChEBI" id="CHEBI:30616"/>
        <dbReference type="ChEBI" id="CHEBI:63528"/>
        <dbReference type="ChEBI" id="CHEBI:456216"/>
        <dbReference type="EC" id="2.7.1.21"/>
    </reaction>
</comment>
<dbReference type="GO" id="GO:0046104">
    <property type="term" value="P:thymidine metabolic process"/>
    <property type="evidence" value="ECO:0007669"/>
    <property type="project" value="TreeGrafter"/>
</dbReference>
<evidence type="ECO:0000256" key="10">
    <source>
        <dbReference type="RuleBase" id="RU000544"/>
    </source>
</evidence>
<reference evidence="12 13" key="1">
    <citation type="submission" date="2015-12" db="EMBL/GenBank/DDBJ databases">
        <title>Bacillus cereus Group isolate.</title>
        <authorList>
            <person name="Kovac J."/>
        </authorList>
    </citation>
    <scope>NUCLEOTIDE SEQUENCE [LARGE SCALE GENOMIC DNA]</scope>
    <source>
        <strain evidence="12 13">FSL K6-0073</strain>
    </source>
</reference>
<dbReference type="PIRSF" id="PIRSF035805">
    <property type="entry name" value="TK_cell"/>
    <property type="match status" value="1"/>
</dbReference>
<evidence type="ECO:0000256" key="9">
    <source>
        <dbReference type="PIRSR" id="PIRSR035805-2"/>
    </source>
</evidence>
<dbReference type="RefSeq" id="WP_061662324.1">
    <property type="nucleotide sequence ID" value="NZ_LOMO01000001.1"/>
</dbReference>
<evidence type="ECO:0000313" key="12">
    <source>
        <dbReference type="EMBL" id="KXY50988.1"/>
    </source>
</evidence>
<dbReference type="Proteomes" id="UP000075476">
    <property type="component" value="Unassembled WGS sequence"/>
</dbReference>
<organism evidence="12 13">
    <name type="scientific">Bacillus cereus</name>
    <dbReference type="NCBI Taxonomy" id="1396"/>
    <lineage>
        <taxon>Bacteria</taxon>
        <taxon>Bacillati</taxon>
        <taxon>Bacillota</taxon>
        <taxon>Bacilli</taxon>
        <taxon>Bacillales</taxon>
        <taxon>Bacillaceae</taxon>
        <taxon>Bacillus</taxon>
        <taxon>Bacillus cereus group</taxon>
    </lineage>
</organism>
<dbReference type="GO" id="GO:0071897">
    <property type="term" value="P:DNA biosynthetic process"/>
    <property type="evidence" value="ECO:0007669"/>
    <property type="project" value="UniProtKB-KW"/>
</dbReference>
<dbReference type="InterPro" id="IPR027417">
    <property type="entry name" value="P-loop_NTPase"/>
</dbReference>
<name>A0A9X0SQ55_BACCE</name>
<sequence>MISPQEGNISLIVGPMFAGKTQFLGREVTRHQYAKKRIIGFKPMIDNRFSENTITDRDRMFELPCHNLPRQLTEKETREICNISSSYEIVIFDEVQFFSEEIVTIALTLRLQGKIVYMSGLDMSYEGKPFGFTPQLMAVANAVHKLSAVCLSCGSYDAIHTQRLVNNEPAPPGDEVLIGDTTDYEARCSACFVYPAWVGNEKLAGVLPKKKEEWIQ</sequence>
<dbReference type="AlphaFoldDB" id="A0A9X0SQ55"/>
<keyword evidence="5 10" id="KW-0547">Nucleotide-binding</keyword>
<dbReference type="EC" id="2.7.1.21" evidence="2 10"/>
<evidence type="ECO:0000256" key="3">
    <source>
        <dbReference type="ARBA" id="ARBA00022634"/>
    </source>
</evidence>
<dbReference type="InterPro" id="IPR001267">
    <property type="entry name" value="Thymidine_kinase"/>
</dbReference>
<evidence type="ECO:0000256" key="7">
    <source>
        <dbReference type="ARBA" id="ARBA00022840"/>
    </source>
</evidence>
<comment type="caution">
    <text evidence="12">The sequence shown here is derived from an EMBL/GenBank/DDBJ whole genome shotgun (WGS) entry which is preliminary data.</text>
</comment>